<dbReference type="PANTHER" id="PTHR38831:SF1">
    <property type="entry name" value="TYPE II SECRETION SYSTEM PROTEIN K-RELATED"/>
    <property type="match status" value="1"/>
</dbReference>
<keyword evidence="6" id="KW-0812">Transmembrane</keyword>
<keyword evidence="8" id="KW-1133">Transmembrane helix</keyword>
<evidence type="ECO:0000256" key="5">
    <source>
        <dbReference type="ARBA" id="ARBA00022519"/>
    </source>
</evidence>
<evidence type="ECO:0000256" key="6">
    <source>
        <dbReference type="ARBA" id="ARBA00022692"/>
    </source>
</evidence>
<proteinExistence type="inferred from homology"/>
<dbReference type="PIRSF" id="PIRSF002786">
    <property type="entry name" value="XcpX"/>
    <property type="match status" value="1"/>
</dbReference>
<keyword evidence="7" id="KW-0653">Protein transport</keyword>
<evidence type="ECO:0000313" key="14">
    <source>
        <dbReference type="Proteomes" id="UP000466024"/>
    </source>
</evidence>
<feature type="domain" description="T2SS protein K first SAM-like" evidence="12">
    <location>
        <begin position="106"/>
        <end position="211"/>
    </location>
</feature>
<dbReference type="InterPro" id="IPR049031">
    <property type="entry name" value="T2SSK_SAM-like_1st"/>
</dbReference>
<organism evidence="13 14">
    <name type="scientific">Salinicola corii</name>
    <dbReference type="NCBI Taxonomy" id="2606937"/>
    <lineage>
        <taxon>Bacteria</taxon>
        <taxon>Pseudomonadati</taxon>
        <taxon>Pseudomonadota</taxon>
        <taxon>Gammaproteobacteria</taxon>
        <taxon>Oceanospirillales</taxon>
        <taxon>Halomonadaceae</taxon>
        <taxon>Salinicola</taxon>
    </lineage>
</organism>
<comment type="similarity">
    <text evidence="2 10">Belongs to the GSP K family.</text>
</comment>
<dbReference type="SUPFAM" id="SSF158544">
    <property type="entry name" value="GspK insert domain-like"/>
    <property type="match status" value="2"/>
</dbReference>
<dbReference type="InterPro" id="IPR038072">
    <property type="entry name" value="GspK_central_sf"/>
</dbReference>
<keyword evidence="9 10" id="KW-0472">Membrane</keyword>
<keyword evidence="3 10" id="KW-0813">Transport</keyword>
<evidence type="ECO:0000256" key="9">
    <source>
        <dbReference type="ARBA" id="ARBA00023136"/>
    </source>
</evidence>
<dbReference type="GO" id="GO:0005886">
    <property type="term" value="C:plasma membrane"/>
    <property type="evidence" value="ECO:0007669"/>
    <property type="project" value="UniProtKB-SubCell"/>
</dbReference>
<comment type="subcellular location">
    <subcellularLocation>
        <location evidence="1 10">Cell inner membrane</location>
    </subcellularLocation>
</comment>
<accession>A0A640WHW1</accession>
<keyword evidence="5 10" id="KW-0997">Cell inner membrane</keyword>
<evidence type="ECO:0000256" key="2">
    <source>
        <dbReference type="ARBA" id="ARBA00007246"/>
    </source>
</evidence>
<evidence type="ECO:0000313" key="13">
    <source>
        <dbReference type="EMBL" id="KAA0020003.1"/>
    </source>
</evidence>
<dbReference type="NCBIfam" id="NF037980">
    <property type="entry name" value="T2SS_GspK"/>
    <property type="match status" value="1"/>
</dbReference>
<evidence type="ECO:0000256" key="8">
    <source>
        <dbReference type="ARBA" id="ARBA00022989"/>
    </source>
</evidence>
<dbReference type="Pfam" id="PF03934">
    <property type="entry name" value="T2SSK"/>
    <property type="match status" value="1"/>
</dbReference>
<evidence type="ECO:0000256" key="3">
    <source>
        <dbReference type="ARBA" id="ARBA00022448"/>
    </source>
</evidence>
<evidence type="ECO:0000256" key="10">
    <source>
        <dbReference type="PIRNR" id="PIRNR002786"/>
    </source>
</evidence>
<dbReference type="PANTHER" id="PTHR38831">
    <property type="entry name" value="TYPE II SECRETION SYSTEM PROTEIN K"/>
    <property type="match status" value="1"/>
</dbReference>
<evidence type="ECO:0000256" key="7">
    <source>
        <dbReference type="ARBA" id="ARBA00022927"/>
    </source>
</evidence>
<dbReference type="Proteomes" id="UP000466024">
    <property type="component" value="Unassembled WGS sequence"/>
</dbReference>
<dbReference type="EMBL" id="VTPX01000002">
    <property type="protein sequence ID" value="KAA0020003.1"/>
    <property type="molecule type" value="Genomic_DNA"/>
</dbReference>
<dbReference type="AlphaFoldDB" id="A0A640WHW1"/>
<evidence type="ECO:0000259" key="12">
    <source>
        <dbReference type="Pfam" id="PF21687"/>
    </source>
</evidence>
<keyword evidence="4 10" id="KW-1003">Cell membrane</keyword>
<protein>
    <recommendedName>
        <fullName evidence="10">Type II secretion system protein K</fullName>
    </recommendedName>
</protein>
<reference evidence="13 14" key="1">
    <citation type="submission" date="2019-08" db="EMBL/GenBank/DDBJ databases">
        <title>Bioinformatics analysis of the strain L3 and L5.</title>
        <authorList>
            <person name="Li X."/>
        </authorList>
    </citation>
    <scope>NUCLEOTIDE SEQUENCE [LARGE SCALE GENOMIC DNA]</scope>
    <source>
        <strain evidence="13 14">L3</strain>
    </source>
</reference>
<comment type="caution">
    <text evidence="13">The sequence shown here is derived from an EMBL/GenBank/DDBJ whole genome shotgun (WGS) entry which is preliminary data.</text>
</comment>
<dbReference type="Pfam" id="PF21687">
    <property type="entry name" value="T2SSK_1st"/>
    <property type="match status" value="1"/>
</dbReference>
<dbReference type="Gene3D" id="1.10.40.60">
    <property type="entry name" value="EpsJ-like"/>
    <property type="match status" value="2"/>
</dbReference>
<dbReference type="GO" id="GO:0009306">
    <property type="term" value="P:protein secretion"/>
    <property type="evidence" value="ECO:0007669"/>
    <property type="project" value="InterPro"/>
</dbReference>
<dbReference type="InterPro" id="IPR049179">
    <property type="entry name" value="T2SSK_SAM-like_2nd"/>
</dbReference>
<name>A0A640WHW1_9GAMM</name>
<sequence>MPFKGQHYSRQRGAALLMVLLCVALCAILLASIAQDGRRDITRLRLIQTETQASFYAHGAEIIAIRGLTDAAVRQASLWWQTLAGKPLDYPTDEGHLRLVVHDLRTCFNVNSLAGDNADLAASQLRYWLAHQPQERLGGLSPDAFVARLSDWIDSDTQARENSLDGADYARFDPPRTSADTWLRDASELNWLAPLDVSRAATLPELCALPEAASWQLDLNSITLRELPLLEALFEGQVPRGTLIRLINARPATGYPDIDAVRVQAGANSNWLDTYADRLTLTPDYLSLDITLTIGSESFHFVRLLKAEGVSGWNPTSPAARVKVLQRRNGSNEAWMRETTPEESPS</sequence>
<evidence type="ECO:0000256" key="4">
    <source>
        <dbReference type="ARBA" id="ARBA00022475"/>
    </source>
</evidence>
<keyword evidence="14" id="KW-1185">Reference proteome</keyword>
<dbReference type="Gene3D" id="3.30.1300.30">
    <property type="entry name" value="GSPII I/J protein-like"/>
    <property type="match status" value="1"/>
</dbReference>
<evidence type="ECO:0000259" key="11">
    <source>
        <dbReference type="Pfam" id="PF03934"/>
    </source>
</evidence>
<dbReference type="InterPro" id="IPR005628">
    <property type="entry name" value="GspK"/>
</dbReference>
<evidence type="ECO:0000256" key="1">
    <source>
        <dbReference type="ARBA" id="ARBA00004533"/>
    </source>
</evidence>
<feature type="domain" description="T2SS protein K second SAM-like" evidence="11">
    <location>
        <begin position="220"/>
        <end position="268"/>
    </location>
</feature>
<gene>
    <name evidence="13" type="ORF">F0A16_06215</name>
</gene>